<name>A0A4Y9ZX44_9AGAM</name>
<evidence type="ECO:0000313" key="3">
    <source>
        <dbReference type="Proteomes" id="UP000298061"/>
    </source>
</evidence>
<accession>A0A4Y9ZX44</accession>
<organism evidence="2 3">
    <name type="scientific">Hericium alpestre</name>
    <dbReference type="NCBI Taxonomy" id="135208"/>
    <lineage>
        <taxon>Eukaryota</taxon>
        <taxon>Fungi</taxon>
        <taxon>Dikarya</taxon>
        <taxon>Basidiomycota</taxon>
        <taxon>Agaricomycotina</taxon>
        <taxon>Agaricomycetes</taxon>
        <taxon>Russulales</taxon>
        <taxon>Hericiaceae</taxon>
        <taxon>Hericium</taxon>
    </lineage>
</organism>
<dbReference type="AlphaFoldDB" id="A0A4Y9ZX44"/>
<sequence>MSIVRVLHEWYSSFNAAGPPPPPHHPSSATPRAHAHEPNSFPLPQQR</sequence>
<gene>
    <name evidence="2" type="ORF">EWM64_g5248</name>
</gene>
<feature type="region of interest" description="Disordered" evidence="1">
    <location>
        <begin position="14"/>
        <end position="47"/>
    </location>
</feature>
<protein>
    <submittedName>
        <fullName evidence="2">Uncharacterized protein</fullName>
    </submittedName>
</protein>
<evidence type="ECO:0000256" key="1">
    <source>
        <dbReference type="SAM" id="MobiDB-lite"/>
    </source>
</evidence>
<comment type="caution">
    <text evidence="2">The sequence shown here is derived from an EMBL/GenBank/DDBJ whole genome shotgun (WGS) entry which is preliminary data.</text>
</comment>
<evidence type="ECO:0000313" key="2">
    <source>
        <dbReference type="EMBL" id="TFY78764.1"/>
    </source>
</evidence>
<proteinExistence type="predicted"/>
<dbReference type="EMBL" id="SFCI01000620">
    <property type="protein sequence ID" value="TFY78764.1"/>
    <property type="molecule type" value="Genomic_DNA"/>
</dbReference>
<keyword evidence="3" id="KW-1185">Reference proteome</keyword>
<dbReference type="Proteomes" id="UP000298061">
    <property type="component" value="Unassembled WGS sequence"/>
</dbReference>
<reference evidence="2 3" key="1">
    <citation type="submission" date="2019-02" db="EMBL/GenBank/DDBJ databases">
        <title>Genome sequencing of the rare red list fungi Hericium alpestre (H. flagellum).</title>
        <authorList>
            <person name="Buettner E."/>
            <person name="Kellner H."/>
        </authorList>
    </citation>
    <scope>NUCLEOTIDE SEQUENCE [LARGE SCALE GENOMIC DNA]</scope>
    <source>
        <strain evidence="2 3">DSM 108284</strain>
    </source>
</reference>